<dbReference type="GO" id="GO:0003676">
    <property type="term" value="F:nucleic acid binding"/>
    <property type="evidence" value="ECO:0007669"/>
    <property type="project" value="InterPro"/>
</dbReference>
<comment type="caution">
    <text evidence="1">The sequence shown here is derived from an EMBL/GenBank/DDBJ whole genome shotgun (WGS) entry which is preliminary data.</text>
</comment>
<dbReference type="InterPro" id="IPR036397">
    <property type="entry name" value="RNaseH_sf"/>
</dbReference>
<dbReference type="Proteomes" id="UP000762676">
    <property type="component" value="Unassembled WGS sequence"/>
</dbReference>
<dbReference type="Gene3D" id="3.30.420.10">
    <property type="entry name" value="Ribonuclease H-like superfamily/Ribonuclease H"/>
    <property type="match status" value="1"/>
</dbReference>
<gene>
    <name evidence="1" type="ORF">ElyMa_002035900</name>
</gene>
<dbReference type="EMBL" id="BMAT01004145">
    <property type="protein sequence ID" value="GFR68967.1"/>
    <property type="molecule type" value="Genomic_DNA"/>
</dbReference>
<evidence type="ECO:0000313" key="2">
    <source>
        <dbReference type="Proteomes" id="UP000762676"/>
    </source>
</evidence>
<proteinExistence type="predicted"/>
<sequence>MKGVAHIEFQEQGQTVNFERYISTFRALKLRLRRVRRDNDSILDSILQNDNARWYTSRQTQDPAASCIQPRSCPLYYHLSPQLQQYLKVHHYGNDEQVIADVRR</sequence>
<keyword evidence="2" id="KW-1185">Reference proteome</keyword>
<evidence type="ECO:0000313" key="1">
    <source>
        <dbReference type="EMBL" id="GFR68967.1"/>
    </source>
</evidence>
<accession>A0AAV4F6W6</accession>
<protein>
    <submittedName>
        <fullName evidence="1">Mariner mos1 transposase</fullName>
    </submittedName>
</protein>
<reference evidence="1 2" key="1">
    <citation type="journal article" date="2021" name="Elife">
        <title>Chloroplast acquisition without the gene transfer in kleptoplastic sea slugs, Plakobranchus ocellatus.</title>
        <authorList>
            <person name="Maeda T."/>
            <person name="Takahashi S."/>
            <person name="Yoshida T."/>
            <person name="Shimamura S."/>
            <person name="Takaki Y."/>
            <person name="Nagai Y."/>
            <person name="Toyoda A."/>
            <person name="Suzuki Y."/>
            <person name="Arimoto A."/>
            <person name="Ishii H."/>
            <person name="Satoh N."/>
            <person name="Nishiyama T."/>
            <person name="Hasebe M."/>
            <person name="Maruyama T."/>
            <person name="Minagawa J."/>
            <person name="Obokata J."/>
            <person name="Shigenobu S."/>
        </authorList>
    </citation>
    <scope>NUCLEOTIDE SEQUENCE [LARGE SCALE GENOMIC DNA]</scope>
</reference>
<organism evidence="1 2">
    <name type="scientific">Elysia marginata</name>
    <dbReference type="NCBI Taxonomy" id="1093978"/>
    <lineage>
        <taxon>Eukaryota</taxon>
        <taxon>Metazoa</taxon>
        <taxon>Spiralia</taxon>
        <taxon>Lophotrochozoa</taxon>
        <taxon>Mollusca</taxon>
        <taxon>Gastropoda</taxon>
        <taxon>Heterobranchia</taxon>
        <taxon>Euthyneura</taxon>
        <taxon>Panpulmonata</taxon>
        <taxon>Sacoglossa</taxon>
        <taxon>Placobranchoidea</taxon>
        <taxon>Plakobranchidae</taxon>
        <taxon>Elysia</taxon>
    </lineage>
</organism>
<name>A0AAV4F6W6_9GAST</name>
<dbReference type="AlphaFoldDB" id="A0AAV4F6W6"/>